<evidence type="ECO:0008006" key="4">
    <source>
        <dbReference type="Google" id="ProtNLM"/>
    </source>
</evidence>
<evidence type="ECO:0000313" key="2">
    <source>
        <dbReference type="EMBL" id="GAA0897884.1"/>
    </source>
</evidence>
<comment type="caution">
    <text evidence="2">The sequence shown here is derived from an EMBL/GenBank/DDBJ whole genome shotgun (WGS) entry which is preliminary data.</text>
</comment>
<evidence type="ECO:0000313" key="3">
    <source>
        <dbReference type="Proteomes" id="UP001499967"/>
    </source>
</evidence>
<keyword evidence="3" id="KW-1185">Reference proteome</keyword>
<accession>A0ABN1N8Y7</accession>
<protein>
    <recommendedName>
        <fullName evidence="4">HNH endonuclease</fullName>
    </recommendedName>
</protein>
<gene>
    <name evidence="2" type="ORF">GCM10009559_59310</name>
</gene>
<proteinExistence type="predicted"/>
<dbReference type="RefSeq" id="WP_343944962.1">
    <property type="nucleotide sequence ID" value="NZ_BAAAHP010000187.1"/>
</dbReference>
<name>A0ABN1N8Y7_9PSEU</name>
<dbReference type="Proteomes" id="UP001499967">
    <property type="component" value="Unassembled WGS sequence"/>
</dbReference>
<feature type="region of interest" description="Disordered" evidence="1">
    <location>
        <begin position="54"/>
        <end position="80"/>
    </location>
</feature>
<reference evidence="2 3" key="1">
    <citation type="journal article" date="2019" name="Int. J. Syst. Evol. Microbiol.">
        <title>The Global Catalogue of Microorganisms (GCM) 10K type strain sequencing project: providing services to taxonomists for standard genome sequencing and annotation.</title>
        <authorList>
            <consortium name="The Broad Institute Genomics Platform"/>
            <consortium name="The Broad Institute Genome Sequencing Center for Infectious Disease"/>
            <person name="Wu L."/>
            <person name="Ma J."/>
        </authorList>
    </citation>
    <scope>NUCLEOTIDE SEQUENCE [LARGE SCALE GENOMIC DNA]</scope>
    <source>
        <strain evidence="2 3">JCM 11117</strain>
    </source>
</reference>
<sequence>MSSHVLPDFTCAECGKRGWFSKRNARKVLRQMRDRHGNAGVLRAYPACTGSGFHIGHDEPHRPGGRPNLNDPRLRFLPGT</sequence>
<evidence type="ECO:0000256" key="1">
    <source>
        <dbReference type="SAM" id="MobiDB-lite"/>
    </source>
</evidence>
<dbReference type="EMBL" id="BAAAHP010000187">
    <property type="protein sequence ID" value="GAA0897884.1"/>
    <property type="molecule type" value="Genomic_DNA"/>
</dbReference>
<organism evidence="2 3">
    <name type="scientific">Pseudonocardia zijingensis</name>
    <dbReference type="NCBI Taxonomy" id="153376"/>
    <lineage>
        <taxon>Bacteria</taxon>
        <taxon>Bacillati</taxon>
        <taxon>Actinomycetota</taxon>
        <taxon>Actinomycetes</taxon>
        <taxon>Pseudonocardiales</taxon>
        <taxon>Pseudonocardiaceae</taxon>
        <taxon>Pseudonocardia</taxon>
    </lineage>
</organism>